<gene>
    <name evidence="7" type="ORF">CHH57_14780</name>
</gene>
<dbReference type="InterPro" id="IPR013325">
    <property type="entry name" value="RNA_pol_sigma_r2"/>
</dbReference>
<dbReference type="InterPro" id="IPR039425">
    <property type="entry name" value="RNA_pol_sigma-70-like"/>
</dbReference>
<comment type="caution">
    <text evidence="7">The sequence shown here is derived from an EMBL/GenBank/DDBJ whole genome shotgun (WGS) entry which is preliminary data.</text>
</comment>
<feature type="domain" description="RNA polymerase sigma-70 region 2" evidence="5">
    <location>
        <begin position="16"/>
        <end position="77"/>
    </location>
</feature>
<dbReference type="SUPFAM" id="SSF88946">
    <property type="entry name" value="Sigma2 domain of RNA polymerase sigma factors"/>
    <property type="match status" value="1"/>
</dbReference>
<name>A0AA91Z0I1_NIACI</name>
<evidence type="ECO:0000256" key="2">
    <source>
        <dbReference type="ARBA" id="ARBA00023015"/>
    </source>
</evidence>
<dbReference type="PANTHER" id="PTHR43133">
    <property type="entry name" value="RNA POLYMERASE ECF-TYPE SIGMA FACTO"/>
    <property type="match status" value="1"/>
</dbReference>
<sequence length="177" mass="21185">MEKQERDKLLTNAMDTYGHYLSRLAYALVKDREKAEDIVQDVFIRYYLQLDQFEGRSSVKTYLYRITVNECRNYFKSWAFRKVEVSKIKNTFLIHKETPEEAYLKQESKNYLADLLNKLPIKYKEVLWLYYYAELSTQEISEILNCSSNTVKTRLARGRKKAQLTMSEEEINHAKEH</sequence>
<dbReference type="Gene3D" id="1.10.1740.10">
    <property type="match status" value="1"/>
</dbReference>
<evidence type="ECO:0000259" key="6">
    <source>
        <dbReference type="Pfam" id="PF08281"/>
    </source>
</evidence>
<dbReference type="InterPro" id="IPR007627">
    <property type="entry name" value="RNA_pol_sigma70_r2"/>
</dbReference>
<organism evidence="7 8">
    <name type="scientific">Niallia circulans</name>
    <name type="common">Bacillus circulans</name>
    <dbReference type="NCBI Taxonomy" id="1397"/>
    <lineage>
        <taxon>Bacteria</taxon>
        <taxon>Bacillati</taxon>
        <taxon>Bacillota</taxon>
        <taxon>Bacilli</taxon>
        <taxon>Bacillales</taxon>
        <taxon>Bacillaceae</taxon>
        <taxon>Niallia</taxon>
    </lineage>
</organism>
<keyword evidence="2" id="KW-0805">Transcription regulation</keyword>
<evidence type="ECO:0000256" key="4">
    <source>
        <dbReference type="ARBA" id="ARBA00023163"/>
    </source>
</evidence>
<keyword evidence="4" id="KW-0804">Transcription</keyword>
<dbReference type="GO" id="GO:0006352">
    <property type="term" value="P:DNA-templated transcription initiation"/>
    <property type="evidence" value="ECO:0007669"/>
    <property type="project" value="InterPro"/>
</dbReference>
<reference evidence="7 8" key="1">
    <citation type="submission" date="2017-07" db="EMBL/GenBank/DDBJ databases">
        <title>Isolation and whole genome analysis of endospore-forming bacteria from heroin.</title>
        <authorList>
            <person name="Kalinowski J."/>
            <person name="Ahrens B."/>
            <person name="Al-Dilaimi A."/>
            <person name="Winkler A."/>
            <person name="Wibberg D."/>
            <person name="Schleenbecker U."/>
            <person name="Ruckert C."/>
            <person name="Wolfel R."/>
            <person name="Grass G."/>
        </authorList>
    </citation>
    <scope>NUCLEOTIDE SEQUENCE [LARGE SCALE GENOMIC DNA]</scope>
    <source>
        <strain evidence="7 8">7521-2</strain>
    </source>
</reference>
<dbReference type="InterPro" id="IPR036388">
    <property type="entry name" value="WH-like_DNA-bd_sf"/>
</dbReference>
<evidence type="ECO:0000313" key="7">
    <source>
        <dbReference type="EMBL" id="PAD82415.1"/>
    </source>
</evidence>
<dbReference type="Gene3D" id="1.10.10.10">
    <property type="entry name" value="Winged helix-like DNA-binding domain superfamily/Winged helix DNA-binding domain"/>
    <property type="match status" value="1"/>
</dbReference>
<dbReference type="PANTHER" id="PTHR43133:SF60">
    <property type="entry name" value="RNA POLYMERASE SIGMA FACTOR SIGV"/>
    <property type="match status" value="1"/>
</dbReference>
<evidence type="ECO:0000313" key="8">
    <source>
        <dbReference type="Proteomes" id="UP000216961"/>
    </source>
</evidence>
<evidence type="ECO:0000256" key="3">
    <source>
        <dbReference type="ARBA" id="ARBA00023082"/>
    </source>
</evidence>
<protein>
    <submittedName>
        <fullName evidence="7">RNA polymerase subunit sigma</fullName>
    </submittedName>
</protein>
<evidence type="ECO:0000259" key="5">
    <source>
        <dbReference type="Pfam" id="PF04542"/>
    </source>
</evidence>
<dbReference type="Pfam" id="PF04542">
    <property type="entry name" value="Sigma70_r2"/>
    <property type="match status" value="1"/>
</dbReference>
<dbReference type="InterPro" id="IPR013324">
    <property type="entry name" value="RNA_pol_sigma_r3/r4-like"/>
</dbReference>
<dbReference type="Pfam" id="PF08281">
    <property type="entry name" value="Sigma70_r4_2"/>
    <property type="match status" value="1"/>
</dbReference>
<dbReference type="SUPFAM" id="SSF88659">
    <property type="entry name" value="Sigma3 and sigma4 domains of RNA polymerase sigma factors"/>
    <property type="match status" value="1"/>
</dbReference>
<keyword evidence="3" id="KW-0731">Sigma factor</keyword>
<dbReference type="NCBIfam" id="TIGR02937">
    <property type="entry name" value="sigma70-ECF"/>
    <property type="match status" value="1"/>
</dbReference>
<dbReference type="CDD" id="cd06171">
    <property type="entry name" value="Sigma70_r4"/>
    <property type="match status" value="1"/>
</dbReference>
<dbReference type="InterPro" id="IPR014284">
    <property type="entry name" value="RNA_pol_sigma-70_dom"/>
</dbReference>
<proteinExistence type="inferred from homology"/>
<dbReference type="InterPro" id="IPR013249">
    <property type="entry name" value="RNA_pol_sigma70_r4_t2"/>
</dbReference>
<dbReference type="GO" id="GO:0003677">
    <property type="term" value="F:DNA binding"/>
    <property type="evidence" value="ECO:0007669"/>
    <property type="project" value="InterPro"/>
</dbReference>
<dbReference type="EMBL" id="NPBQ01000090">
    <property type="protein sequence ID" value="PAD82415.1"/>
    <property type="molecule type" value="Genomic_DNA"/>
</dbReference>
<comment type="similarity">
    <text evidence="1">Belongs to the sigma-70 factor family. ECF subfamily.</text>
</comment>
<dbReference type="Proteomes" id="UP000216961">
    <property type="component" value="Unassembled WGS sequence"/>
</dbReference>
<dbReference type="AlphaFoldDB" id="A0AA91Z0I1"/>
<feature type="domain" description="RNA polymerase sigma factor 70 region 4 type 2" evidence="6">
    <location>
        <begin position="111"/>
        <end position="161"/>
    </location>
</feature>
<dbReference type="GO" id="GO:0016987">
    <property type="term" value="F:sigma factor activity"/>
    <property type="evidence" value="ECO:0007669"/>
    <property type="project" value="UniProtKB-KW"/>
</dbReference>
<dbReference type="RefSeq" id="WP_095331304.1">
    <property type="nucleotide sequence ID" value="NZ_NPBQ01000090.1"/>
</dbReference>
<evidence type="ECO:0000256" key="1">
    <source>
        <dbReference type="ARBA" id="ARBA00010641"/>
    </source>
</evidence>
<accession>A0AA91Z0I1</accession>